<dbReference type="AlphaFoldDB" id="A0A9P3G8V0"/>
<evidence type="ECO:0000256" key="1">
    <source>
        <dbReference type="SAM" id="MobiDB-lite"/>
    </source>
</evidence>
<gene>
    <name evidence="2" type="ORF">PsYK624_063230</name>
</gene>
<accession>A0A9P3G8V0</accession>
<comment type="caution">
    <text evidence="2">The sequence shown here is derived from an EMBL/GenBank/DDBJ whole genome shotgun (WGS) entry which is preliminary data.</text>
</comment>
<proteinExistence type="predicted"/>
<dbReference type="EMBL" id="BPQB01000015">
    <property type="protein sequence ID" value="GJE90197.1"/>
    <property type="molecule type" value="Genomic_DNA"/>
</dbReference>
<sequence>MPERGQRIFRSSSPSLSSGWRSELRLASAATLAPARRQTALSRQWHPFALWCEAQPGSARAEVSEPAEEGDIGTSVLGHAFREDFTWDELSHERERCSSSANVSSRTARLSSADLTARSANSEGSRAGGPLSQQY</sequence>
<organism evidence="2 3">
    <name type="scientific">Phanerochaete sordida</name>
    <dbReference type="NCBI Taxonomy" id="48140"/>
    <lineage>
        <taxon>Eukaryota</taxon>
        <taxon>Fungi</taxon>
        <taxon>Dikarya</taxon>
        <taxon>Basidiomycota</taxon>
        <taxon>Agaricomycotina</taxon>
        <taxon>Agaricomycetes</taxon>
        <taxon>Polyporales</taxon>
        <taxon>Phanerochaetaceae</taxon>
        <taxon>Phanerochaete</taxon>
    </lineage>
</organism>
<protein>
    <submittedName>
        <fullName evidence="2">Uncharacterized protein</fullName>
    </submittedName>
</protein>
<dbReference type="Proteomes" id="UP000703269">
    <property type="component" value="Unassembled WGS sequence"/>
</dbReference>
<keyword evidence="3" id="KW-1185">Reference proteome</keyword>
<feature type="region of interest" description="Disordered" evidence="1">
    <location>
        <begin position="96"/>
        <end position="135"/>
    </location>
</feature>
<reference evidence="2 3" key="1">
    <citation type="submission" date="2021-08" db="EMBL/GenBank/DDBJ databases">
        <title>Draft Genome Sequence of Phanerochaete sordida strain YK-624.</title>
        <authorList>
            <person name="Mori T."/>
            <person name="Dohra H."/>
            <person name="Suzuki T."/>
            <person name="Kawagishi H."/>
            <person name="Hirai H."/>
        </authorList>
    </citation>
    <scope>NUCLEOTIDE SEQUENCE [LARGE SCALE GENOMIC DNA]</scope>
    <source>
        <strain evidence="2 3">YK-624</strain>
    </source>
</reference>
<name>A0A9P3G8V0_9APHY</name>
<feature type="compositionally biased region" description="Polar residues" evidence="1">
    <location>
        <begin position="98"/>
        <end position="124"/>
    </location>
</feature>
<evidence type="ECO:0000313" key="3">
    <source>
        <dbReference type="Proteomes" id="UP000703269"/>
    </source>
</evidence>
<evidence type="ECO:0000313" key="2">
    <source>
        <dbReference type="EMBL" id="GJE90197.1"/>
    </source>
</evidence>